<keyword evidence="9 11" id="KW-0472">Membrane</keyword>
<dbReference type="PANTHER" id="PTHR30400">
    <property type="entry name" value="MONOFUNCTIONAL BIOSYNTHETIC PEPTIDOGLYCAN TRANSGLYCOSYLASE"/>
    <property type="match status" value="1"/>
</dbReference>
<evidence type="ECO:0000256" key="1">
    <source>
        <dbReference type="ARBA" id="ARBA00022475"/>
    </source>
</evidence>
<dbReference type="Gene3D" id="1.10.3810.10">
    <property type="entry name" value="Biosynthetic peptidoglycan transglycosylase-like"/>
    <property type="match status" value="1"/>
</dbReference>
<evidence type="ECO:0000256" key="9">
    <source>
        <dbReference type="ARBA" id="ARBA00023136"/>
    </source>
</evidence>
<keyword evidence="4 11" id="KW-0808">Transferase</keyword>
<keyword evidence="14" id="KW-1185">Reference proteome</keyword>
<comment type="catalytic activity">
    <reaction evidence="11">
        <text>[GlcNAc-(1-&gt;4)-Mur2Ac(oyl-L-Ala-gamma-D-Glu-L-Lys-D-Ala-D-Ala)](n)-di-trans,octa-cis-undecaprenyl diphosphate + beta-D-GlcNAc-(1-&gt;4)-Mur2Ac(oyl-L-Ala-gamma-D-Glu-L-Lys-D-Ala-D-Ala)-di-trans,octa-cis-undecaprenyl diphosphate = [GlcNAc-(1-&gt;4)-Mur2Ac(oyl-L-Ala-gamma-D-Glu-L-Lys-D-Ala-D-Ala)](n+1)-di-trans,octa-cis-undecaprenyl diphosphate + di-trans,octa-cis-undecaprenyl diphosphate + H(+)</text>
        <dbReference type="Rhea" id="RHEA:23708"/>
        <dbReference type="Rhea" id="RHEA-COMP:9602"/>
        <dbReference type="Rhea" id="RHEA-COMP:9603"/>
        <dbReference type="ChEBI" id="CHEBI:15378"/>
        <dbReference type="ChEBI" id="CHEBI:58405"/>
        <dbReference type="ChEBI" id="CHEBI:60033"/>
        <dbReference type="ChEBI" id="CHEBI:78435"/>
        <dbReference type="EC" id="2.4.99.28"/>
    </reaction>
</comment>
<dbReference type="Proteomes" id="UP000596351">
    <property type="component" value="Chromosome"/>
</dbReference>
<keyword evidence="7 11" id="KW-0573">Peptidoglycan synthesis</keyword>
<comment type="similarity">
    <text evidence="11">Belongs to the glycosyltransferase 51 family.</text>
</comment>
<evidence type="ECO:0000256" key="10">
    <source>
        <dbReference type="ARBA" id="ARBA00023316"/>
    </source>
</evidence>
<evidence type="ECO:0000256" key="5">
    <source>
        <dbReference type="ARBA" id="ARBA00022692"/>
    </source>
</evidence>
<keyword evidence="6 11" id="KW-0133">Cell shape</keyword>
<keyword evidence="8 11" id="KW-1133">Transmembrane helix</keyword>
<comment type="function">
    <text evidence="11">Peptidoglycan polymerase that catalyzes glycan chain elongation from lipid-linked precursors.</text>
</comment>
<keyword evidence="1 11" id="KW-1003">Cell membrane</keyword>
<feature type="domain" description="Glycosyl transferase family 51" evidence="12">
    <location>
        <begin position="93"/>
        <end position="239"/>
    </location>
</feature>
<dbReference type="PANTHER" id="PTHR30400:SF0">
    <property type="entry name" value="BIOSYNTHETIC PEPTIDOGLYCAN TRANSGLYCOSYLASE"/>
    <property type="match status" value="1"/>
</dbReference>
<keyword evidence="5 11" id="KW-0812">Transmembrane</keyword>
<dbReference type="InterPro" id="IPR011812">
    <property type="entry name" value="Pep_trsgly"/>
</dbReference>
<dbReference type="InterPro" id="IPR001264">
    <property type="entry name" value="Glyco_trans_51"/>
</dbReference>
<reference evidence="13 14" key="1">
    <citation type="submission" date="2018-09" db="EMBL/GenBank/DDBJ databases">
        <title>Rhizobium sp. MAE2-X.</title>
        <authorList>
            <person name="Lee Y."/>
            <person name="Jeon C.O."/>
        </authorList>
    </citation>
    <scope>NUCLEOTIDE SEQUENCE [LARGE SCALE GENOMIC DNA]</scope>
    <source>
        <strain evidence="13 14">MAE2-X</strain>
    </source>
</reference>
<evidence type="ECO:0000313" key="14">
    <source>
        <dbReference type="Proteomes" id="UP000596351"/>
    </source>
</evidence>
<dbReference type="InterPro" id="IPR023346">
    <property type="entry name" value="Lysozyme-like_dom_sf"/>
</dbReference>
<keyword evidence="10 11" id="KW-0961">Cell wall biogenesis/degradation</keyword>
<dbReference type="EMBL" id="CP032405">
    <property type="protein sequence ID" value="QRF50860.1"/>
    <property type="molecule type" value="Genomic_DNA"/>
</dbReference>
<evidence type="ECO:0000313" key="13">
    <source>
        <dbReference type="EMBL" id="QRF50860.1"/>
    </source>
</evidence>
<dbReference type="SUPFAM" id="SSF53955">
    <property type="entry name" value="Lysozyme-like"/>
    <property type="match status" value="1"/>
</dbReference>
<keyword evidence="2 11" id="KW-0997">Cell inner membrane</keyword>
<evidence type="ECO:0000256" key="6">
    <source>
        <dbReference type="ARBA" id="ARBA00022960"/>
    </source>
</evidence>
<feature type="transmembrane region" description="Helical" evidence="11">
    <location>
        <begin position="51"/>
        <end position="73"/>
    </location>
</feature>
<dbReference type="HAMAP" id="MF_00766">
    <property type="entry name" value="PGT_MtgA"/>
    <property type="match status" value="1"/>
</dbReference>
<evidence type="ECO:0000256" key="2">
    <source>
        <dbReference type="ARBA" id="ARBA00022519"/>
    </source>
</evidence>
<sequence>MRAARLVICQEGGYEGPSSITDPTSLTLEVEALEQDEKFAPEPKRRRRPRILRAVFIALFLFLAAPYLLILLYRLDFVRPVSTLMLADLVTLQGYDRRWVDFEDISPNLVRAVMMSEDGQYCNHGGVDWAQLQSVIDDAMAGEATRGASTIPMQTAKNLFLWNGRSFIRKGLELPLALVLDAAWPKQRTMEIYLNIAEWGPGIYGIEAAAQHHFKTSAAKLSRQQAALLAVSLPNPIDRVASKPGPGLKRLAGVVERRARASGDYITCLYG</sequence>
<protein>
    <recommendedName>
        <fullName evidence="11">Biosynthetic peptidoglycan transglycosylase</fullName>
        <ecNumber evidence="11">2.4.99.28</ecNumber>
    </recommendedName>
    <alternativeName>
        <fullName evidence="11">Glycan polymerase</fullName>
    </alternativeName>
    <alternativeName>
        <fullName evidence="11">Peptidoglycan glycosyltransferase MtgA</fullName>
        <shortName evidence="11">PGT</shortName>
    </alternativeName>
</protein>
<evidence type="ECO:0000256" key="3">
    <source>
        <dbReference type="ARBA" id="ARBA00022676"/>
    </source>
</evidence>
<dbReference type="NCBIfam" id="TIGR02070">
    <property type="entry name" value="mono_pep_trsgly"/>
    <property type="match status" value="1"/>
</dbReference>
<evidence type="ECO:0000256" key="11">
    <source>
        <dbReference type="HAMAP-Rule" id="MF_00766"/>
    </source>
</evidence>
<comment type="subcellular location">
    <subcellularLocation>
        <location evidence="11">Cell inner membrane</location>
        <topology evidence="11">Single-pass membrane protein</topology>
    </subcellularLocation>
</comment>
<comment type="pathway">
    <text evidence="11">Cell wall biogenesis; peptidoglycan biosynthesis.</text>
</comment>
<accession>A0ABX7ETG8</accession>
<dbReference type="EC" id="2.4.99.28" evidence="11"/>
<organism evidence="13 14">
    <name type="scientific">Rhizobium rosettiformans</name>
    <dbReference type="NCBI Taxonomy" id="1368430"/>
    <lineage>
        <taxon>Bacteria</taxon>
        <taxon>Pseudomonadati</taxon>
        <taxon>Pseudomonadota</taxon>
        <taxon>Alphaproteobacteria</taxon>
        <taxon>Hyphomicrobiales</taxon>
        <taxon>Rhizobiaceae</taxon>
        <taxon>Rhizobium/Agrobacterium group</taxon>
        <taxon>Rhizobium</taxon>
    </lineage>
</organism>
<proteinExistence type="inferred from homology"/>
<keyword evidence="3 11" id="KW-0328">Glycosyltransferase</keyword>
<evidence type="ECO:0000256" key="7">
    <source>
        <dbReference type="ARBA" id="ARBA00022984"/>
    </source>
</evidence>
<dbReference type="InterPro" id="IPR036950">
    <property type="entry name" value="PBP_transglycosylase"/>
</dbReference>
<evidence type="ECO:0000256" key="8">
    <source>
        <dbReference type="ARBA" id="ARBA00022989"/>
    </source>
</evidence>
<dbReference type="Pfam" id="PF00912">
    <property type="entry name" value="Transgly"/>
    <property type="match status" value="1"/>
</dbReference>
<gene>
    <name evidence="11" type="primary">mtgA</name>
    <name evidence="13" type="ORF">D4A92_05065</name>
</gene>
<evidence type="ECO:0000259" key="12">
    <source>
        <dbReference type="Pfam" id="PF00912"/>
    </source>
</evidence>
<evidence type="ECO:0000256" key="4">
    <source>
        <dbReference type="ARBA" id="ARBA00022679"/>
    </source>
</evidence>
<name>A0ABX7ETG8_9HYPH</name>
<dbReference type="RefSeq" id="WP_203018528.1">
    <property type="nucleotide sequence ID" value="NZ_CP032405.1"/>
</dbReference>